<name>A0AAQ1HNQ1_9PSED</name>
<proteinExistence type="predicted"/>
<accession>A0AAQ1HNQ1</accession>
<sequence length="55" mass="6401">MHCFFETKETGKLEKPERLLHRPFTIVREVEERQTKSTTAKQRKTLSGGAIVTKQ</sequence>
<evidence type="ECO:0000313" key="3">
    <source>
        <dbReference type="Proteomes" id="UP000183385"/>
    </source>
</evidence>
<dbReference type="EMBL" id="FOLS01000015">
    <property type="protein sequence ID" value="SFD03430.1"/>
    <property type="molecule type" value="Genomic_DNA"/>
</dbReference>
<feature type="region of interest" description="Disordered" evidence="1">
    <location>
        <begin position="31"/>
        <end position="55"/>
    </location>
</feature>
<comment type="caution">
    <text evidence="2">The sequence shown here is derived from an EMBL/GenBank/DDBJ whole genome shotgun (WGS) entry which is preliminary data.</text>
</comment>
<dbReference type="RefSeq" id="WP_159458821.1">
    <property type="nucleotide sequence ID" value="NZ_BGPP01000007.1"/>
</dbReference>
<organism evidence="2 3">
    <name type="scientific">Pseudomonas citronellolis</name>
    <dbReference type="NCBI Taxonomy" id="53408"/>
    <lineage>
        <taxon>Bacteria</taxon>
        <taxon>Pseudomonadati</taxon>
        <taxon>Pseudomonadota</taxon>
        <taxon>Gammaproteobacteria</taxon>
        <taxon>Pseudomonadales</taxon>
        <taxon>Pseudomonadaceae</taxon>
        <taxon>Pseudomonas</taxon>
    </lineage>
</organism>
<dbReference type="Proteomes" id="UP000183385">
    <property type="component" value="Unassembled WGS sequence"/>
</dbReference>
<gene>
    <name evidence="2" type="ORF">SAMN05216577_11511</name>
</gene>
<reference evidence="2 3" key="1">
    <citation type="submission" date="2016-10" db="EMBL/GenBank/DDBJ databases">
        <authorList>
            <person name="Varghese N."/>
            <person name="Submissions S."/>
        </authorList>
    </citation>
    <scope>NUCLEOTIDE SEQUENCE [LARGE SCALE GENOMIC DNA]</scope>
    <source>
        <strain evidence="2 3">LMG 18378</strain>
    </source>
</reference>
<dbReference type="AlphaFoldDB" id="A0AAQ1HNQ1"/>
<protein>
    <submittedName>
        <fullName evidence="2">Uncharacterized protein</fullName>
    </submittedName>
</protein>
<evidence type="ECO:0000313" key="2">
    <source>
        <dbReference type="EMBL" id="SFD03430.1"/>
    </source>
</evidence>
<evidence type="ECO:0000256" key="1">
    <source>
        <dbReference type="SAM" id="MobiDB-lite"/>
    </source>
</evidence>
<keyword evidence="3" id="KW-1185">Reference proteome</keyword>